<evidence type="ECO:0000313" key="1">
    <source>
        <dbReference type="EMBL" id="CBY36903.1"/>
    </source>
</evidence>
<sequence>MTFEAKFDFFFSLFVMKVHPGTNLDEEDDAFPAPSSAPTVVEIEQNFYTKRKVLKNYEYPPFESVSCKCPHCAHEGISLLVQVQEEATAKYKKRACFAFPFWFLIFGEPSCLQCLFDGQRRPASSWRAIYVWPYVFRHVYLHDTSFVLAVFLYVETQTRYLFIFAWNVDSR</sequence>
<gene>
    <name evidence="1" type="ORF">GSOID_T00029951001</name>
</gene>
<reference evidence="1" key="1">
    <citation type="journal article" date="2010" name="Science">
        <title>Plasticity of animal genome architecture unmasked by rapid evolution of a pelagic tunicate.</title>
        <authorList>
            <person name="Denoeud F."/>
            <person name="Henriet S."/>
            <person name="Mungpakdee S."/>
            <person name="Aury J.M."/>
            <person name="Da Silva C."/>
            <person name="Brinkmann H."/>
            <person name="Mikhaleva J."/>
            <person name="Olsen L.C."/>
            <person name="Jubin C."/>
            <person name="Canestro C."/>
            <person name="Bouquet J.M."/>
            <person name="Danks G."/>
            <person name="Poulain J."/>
            <person name="Campsteijn C."/>
            <person name="Adamski M."/>
            <person name="Cross I."/>
            <person name="Yadetie F."/>
            <person name="Muffato M."/>
            <person name="Louis A."/>
            <person name="Butcher S."/>
            <person name="Tsagkogeorga G."/>
            <person name="Konrad A."/>
            <person name="Singh S."/>
            <person name="Jensen M.F."/>
            <person name="Cong E.H."/>
            <person name="Eikeseth-Otteraa H."/>
            <person name="Noel B."/>
            <person name="Anthouard V."/>
            <person name="Porcel B.M."/>
            <person name="Kachouri-Lafond R."/>
            <person name="Nishino A."/>
            <person name="Ugolini M."/>
            <person name="Chourrout P."/>
            <person name="Nishida H."/>
            <person name="Aasland R."/>
            <person name="Huzurbazar S."/>
            <person name="Westhof E."/>
            <person name="Delsuc F."/>
            <person name="Lehrach H."/>
            <person name="Reinhardt R."/>
            <person name="Weissenbach J."/>
            <person name="Roy S.W."/>
            <person name="Artiguenave F."/>
            <person name="Postlethwait J.H."/>
            <person name="Manak J.R."/>
            <person name="Thompson E.M."/>
            <person name="Jaillon O."/>
            <person name="Du Pasquier L."/>
            <person name="Boudinot P."/>
            <person name="Liberles D.A."/>
            <person name="Volff J.N."/>
            <person name="Philippe H."/>
            <person name="Lenhard B."/>
            <person name="Roest Crollius H."/>
            <person name="Wincker P."/>
            <person name="Chourrout D."/>
        </authorList>
    </citation>
    <scope>NUCLEOTIDE SEQUENCE [LARGE SCALE GENOMIC DNA]</scope>
</reference>
<proteinExistence type="predicted"/>
<name>E4YN49_OIKDI</name>
<dbReference type="EMBL" id="FN654865">
    <property type="protein sequence ID" value="CBY36903.1"/>
    <property type="molecule type" value="Genomic_DNA"/>
</dbReference>
<protein>
    <submittedName>
        <fullName evidence="1">Uncharacterized protein</fullName>
    </submittedName>
</protein>
<accession>E4YN49</accession>
<dbReference type="AlphaFoldDB" id="E4YN49"/>
<organism evidence="1">
    <name type="scientific">Oikopleura dioica</name>
    <name type="common">Tunicate</name>
    <dbReference type="NCBI Taxonomy" id="34765"/>
    <lineage>
        <taxon>Eukaryota</taxon>
        <taxon>Metazoa</taxon>
        <taxon>Chordata</taxon>
        <taxon>Tunicata</taxon>
        <taxon>Appendicularia</taxon>
        <taxon>Copelata</taxon>
        <taxon>Oikopleuridae</taxon>
        <taxon>Oikopleura</taxon>
    </lineage>
</organism>
<dbReference type="Proteomes" id="UP000011014">
    <property type="component" value="Unassembled WGS sequence"/>
</dbReference>